<accession>A0A550C2B3</accession>
<proteinExistence type="predicted"/>
<dbReference type="OrthoDB" id="3067012at2759"/>
<organism evidence="1 2">
    <name type="scientific">Schizophyllum amplum</name>
    <dbReference type="NCBI Taxonomy" id="97359"/>
    <lineage>
        <taxon>Eukaryota</taxon>
        <taxon>Fungi</taxon>
        <taxon>Dikarya</taxon>
        <taxon>Basidiomycota</taxon>
        <taxon>Agaricomycotina</taxon>
        <taxon>Agaricomycetes</taxon>
        <taxon>Agaricomycetidae</taxon>
        <taxon>Agaricales</taxon>
        <taxon>Schizophyllaceae</taxon>
        <taxon>Schizophyllum</taxon>
    </lineage>
</organism>
<comment type="caution">
    <text evidence="1">The sequence shown here is derived from an EMBL/GenBank/DDBJ whole genome shotgun (WGS) entry which is preliminary data.</text>
</comment>
<dbReference type="EMBL" id="VDMD01000032">
    <property type="protein sequence ID" value="TRM58930.1"/>
    <property type="molecule type" value="Genomic_DNA"/>
</dbReference>
<dbReference type="Gene3D" id="3.80.10.10">
    <property type="entry name" value="Ribonuclease Inhibitor"/>
    <property type="match status" value="1"/>
</dbReference>
<evidence type="ECO:0008006" key="3">
    <source>
        <dbReference type="Google" id="ProtNLM"/>
    </source>
</evidence>
<dbReference type="SUPFAM" id="SSF52047">
    <property type="entry name" value="RNI-like"/>
    <property type="match status" value="1"/>
</dbReference>
<dbReference type="STRING" id="97359.A0A550C2B3"/>
<dbReference type="Proteomes" id="UP000320762">
    <property type="component" value="Unassembled WGS sequence"/>
</dbReference>
<protein>
    <recommendedName>
        <fullName evidence="3">F-box domain-containing protein</fullName>
    </recommendedName>
</protein>
<gene>
    <name evidence="1" type="ORF">BD626DRAFT_633699</name>
</gene>
<sequence length="544" mass="60472">MHYALFIPEIRHTICAEVVSHDALSKLSRVSHDWHDSANVILWQSLDSLIPLLRLMPADMWKMKDSPHSGRKFKFSRPLKPLDWKPVYEIAALVKEIRLHNDRARMYEKPVESESVLRAICDCPPPSTLLPRLRHLQLNEWGTRHKSSSRCILQLVSSSLKSLDVTGPWPRLFNFTSLAHVCPSLESIRCISLDSPLSTGLAGALVGWRALTNVVIDVSGETLGLIFSCLAQLPNLAGLKIYCTDCPQAIPSPPRGSFPSIQRIALDSLQHAVVDAVICSWDRRHIQTLDFSPYPETSAAELLYTINCLVQHCEPVALDEIVIACDGDSPADERLMSFDVLSLLSHFCNLTKVTVFGPAGSGIDDDTCAQLAPLWPKVRRLRLGLDYHLPAPSSCTLSALPHFAKYCRQLEWLTLPLNATIIPNPVSPVGLLDIRNTSLTRLHIGQAGIKDPTAVALFLSAIFPSLEDVDCIGEFENEEDGAIGERDRVHRWAEVRKMLGVLRKKEEYIWDFVEAMIPGSRDIRSSLGLSATSVHPAARHATPL</sequence>
<dbReference type="InterPro" id="IPR032675">
    <property type="entry name" value="LRR_dom_sf"/>
</dbReference>
<reference evidence="1 2" key="1">
    <citation type="journal article" date="2019" name="New Phytol.">
        <title>Comparative genomics reveals unique wood-decay strategies and fruiting body development in the Schizophyllaceae.</title>
        <authorList>
            <person name="Almasi E."/>
            <person name="Sahu N."/>
            <person name="Krizsan K."/>
            <person name="Balint B."/>
            <person name="Kovacs G.M."/>
            <person name="Kiss B."/>
            <person name="Cseklye J."/>
            <person name="Drula E."/>
            <person name="Henrissat B."/>
            <person name="Nagy I."/>
            <person name="Chovatia M."/>
            <person name="Adam C."/>
            <person name="LaButti K."/>
            <person name="Lipzen A."/>
            <person name="Riley R."/>
            <person name="Grigoriev I.V."/>
            <person name="Nagy L.G."/>
        </authorList>
    </citation>
    <scope>NUCLEOTIDE SEQUENCE [LARGE SCALE GENOMIC DNA]</scope>
    <source>
        <strain evidence="1 2">NL-1724</strain>
    </source>
</reference>
<evidence type="ECO:0000313" key="2">
    <source>
        <dbReference type="Proteomes" id="UP000320762"/>
    </source>
</evidence>
<evidence type="ECO:0000313" key="1">
    <source>
        <dbReference type="EMBL" id="TRM58930.1"/>
    </source>
</evidence>
<name>A0A550C2B3_9AGAR</name>
<keyword evidence="2" id="KW-1185">Reference proteome</keyword>
<dbReference type="AlphaFoldDB" id="A0A550C2B3"/>